<proteinExistence type="predicted"/>
<dbReference type="Proteomes" id="UP001281761">
    <property type="component" value="Unassembled WGS sequence"/>
</dbReference>
<evidence type="ECO:0000313" key="1">
    <source>
        <dbReference type="EMBL" id="KAK2954052.1"/>
    </source>
</evidence>
<comment type="caution">
    <text evidence="1">The sequence shown here is derived from an EMBL/GenBank/DDBJ whole genome shotgun (WGS) entry which is preliminary data.</text>
</comment>
<accession>A0ABQ9XNQ1</accession>
<sequence>MITHLDELSTRCTIAESCGLVSVLSDIVSSHSSVGLRSIASSLLALIQTTLGLRDIQKTEHPHLNSHPKMSTMEQPTNDLNEQIVQLLSTMCNTTALIANHLGKMNERQMQFESIPRSVDELRKFNLLQQSRFQQLSKTGADSIEIYDEDFIIKTGNTFKLQYTPWNYRTNFVPKTLFSPIISSDVAQLTFIISNPYDGSHFGAVPAHFIDSGTQKDFFEEKTETAYWRRAVPNRIIATEYVLEADCRNGRRIFKLMMEGEVLRRVFVNLSLPFRFAITLLDSTVSVKIKSLSFTAKPTLKGEKQVCSYLN</sequence>
<protein>
    <submittedName>
        <fullName evidence="1">Uncharacterized protein</fullName>
    </submittedName>
</protein>
<dbReference type="EMBL" id="JARBJD010000083">
    <property type="protein sequence ID" value="KAK2954052.1"/>
    <property type="molecule type" value="Genomic_DNA"/>
</dbReference>
<organism evidence="1 2">
    <name type="scientific">Blattamonas nauphoetae</name>
    <dbReference type="NCBI Taxonomy" id="2049346"/>
    <lineage>
        <taxon>Eukaryota</taxon>
        <taxon>Metamonada</taxon>
        <taxon>Preaxostyla</taxon>
        <taxon>Oxymonadida</taxon>
        <taxon>Blattamonas</taxon>
    </lineage>
</organism>
<gene>
    <name evidence="1" type="ORF">BLNAU_11015</name>
</gene>
<keyword evidence="2" id="KW-1185">Reference proteome</keyword>
<evidence type="ECO:0000313" key="2">
    <source>
        <dbReference type="Proteomes" id="UP001281761"/>
    </source>
</evidence>
<name>A0ABQ9XNQ1_9EUKA</name>
<reference evidence="1 2" key="1">
    <citation type="journal article" date="2022" name="bioRxiv">
        <title>Genomics of Preaxostyla Flagellates Illuminates Evolutionary Transitions and the Path Towards Mitochondrial Loss.</title>
        <authorList>
            <person name="Novak L.V.F."/>
            <person name="Treitli S.C."/>
            <person name="Pyrih J."/>
            <person name="Halakuc P."/>
            <person name="Pipaliya S.V."/>
            <person name="Vacek V."/>
            <person name="Brzon O."/>
            <person name="Soukal P."/>
            <person name="Eme L."/>
            <person name="Dacks J.B."/>
            <person name="Karnkowska A."/>
            <person name="Elias M."/>
            <person name="Hampl V."/>
        </authorList>
    </citation>
    <scope>NUCLEOTIDE SEQUENCE [LARGE SCALE GENOMIC DNA]</scope>
    <source>
        <strain evidence="1">NAU3</strain>
        <tissue evidence="1">Gut</tissue>
    </source>
</reference>